<sequence>MIFMINQKPYVVICIITLLLLTLCIISQAKVDAGAICEANTKPQSTLEKISTDDNPLENVKSLLSPVIFIFNLLYTIVSCIFSFILYVLSPVFWILEGLFNVFILTPYTITQKIYSYFYPLYMFLTIASIFGFLVGGMAGWFSEVITGVLTTPSRNELSYIEQENERKRTDKLKRRVQALANMRARNGGRMPEEFYDKYMNAQNRQGMIQRGQGYPYQHNNNMEYRGYTGIGEN</sequence>
<evidence type="ECO:0000313" key="3">
    <source>
        <dbReference type="EMBL" id="CAG8482052.1"/>
    </source>
</evidence>
<keyword evidence="4" id="KW-1185">Reference proteome</keyword>
<protein>
    <submittedName>
        <fullName evidence="3">6780_t:CDS:1</fullName>
    </submittedName>
</protein>
<feature type="signal peptide" evidence="2">
    <location>
        <begin position="1"/>
        <end position="29"/>
    </location>
</feature>
<name>A0A9N8WGK8_9GLOM</name>
<evidence type="ECO:0000256" key="1">
    <source>
        <dbReference type="SAM" id="Phobius"/>
    </source>
</evidence>
<comment type="caution">
    <text evidence="3">The sequence shown here is derived from an EMBL/GenBank/DDBJ whole genome shotgun (WGS) entry which is preliminary data.</text>
</comment>
<accession>A0A9N8WGK8</accession>
<feature type="transmembrane region" description="Helical" evidence="1">
    <location>
        <begin position="67"/>
        <end position="96"/>
    </location>
</feature>
<keyword evidence="1" id="KW-1133">Transmembrane helix</keyword>
<evidence type="ECO:0000256" key="2">
    <source>
        <dbReference type="SAM" id="SignalP"/>
    </source>
</evidence>
<evidence type="ECO:0000313" key="4">
    <source>
        <dbReference type="Proteomes" id="UP000789570"/>
    </source>
</evidence>
<proteinExistence type="predicted"/>
<dbReference type="EMBL" id="CAJVPQ010000444">
    <property type="protein sequence ID" value="CAG8482052.1"/>
    <property type="molecule type" value="Genomic_DNA"/>
</dbReference>
<feature type="transmembrane region" description="Helical" evidence="1">
    <location>
        <begin position="117"/>
        <end position="142"/>
    </location>
</feature>
<gene>
    <name evidence="3" type="ORF">FCALED_LOCUS2762</name>
</gene>
<dbReference type="Proteomes" id="UP000789570">
    <property type="component" value="Unassembled WGS sequence"/>
</dbReference>
<feature type="chain" id="PRO_5040418902" evidence="2">
    <location>
        <begin position="30"/>
        <end position="234"/>
    </location>
</feature>
<keyword evidence="2" id="KW-0732">Signal</keyword>
<organism evidence="3 4">
    <name type="scientific">Funneliformis caledonium</name>
    <dbReference type="NCBI Taxonomy" id="1117310"/>
    <lineage>
        <taxon>Eukaryota</taxon>
        <taxon>Fungi</taxon>
        <taxon>Fungi incertae sedis</taxon>
        <taxon>Mucoromycota</taxon>
        <taxon>Glomeromycotina</taxon>
        <taxon>Glomeromycetes</taxon>
        <taxon>Glomerales</taxon>
        <taxon>Glomeraceae</taxon>
        <taxon>Funneliformis</taxon>
    </lineage>
</organism>
<dbReference type="OrthoDB" id="2399569at2759"/>
<keyword evidence="1" id="KW-0812">Transmembrane</keyword>
<dbReference type="AlphaFoldDB" id="A0A9N8WGK8"/>
<reference evidence="3" key="1">
    <citation type="submission" date="2021-06" db="EMBL/GenBank/DDBJ databases">
        <authorList>
            <person name="Kallberg Y."/>
            <person name="Tangrot J."/>
            <person name="Rosling A."/>
        </authorList>
    </citation>
    <scope>NUCLEOTIDE SEQUENCE</scope>
    <source>
        <strain evidence="3">UK204</strain>
    </source>
</reference>
<keyword evidence="1" id="KW-0472">Membrane</keyword>